<feature type="active site" description="Proton donor" evidence="8">
    <location>
        <position position="495"/>
    </location>
</feature>
<dbReference type="PANTHER" id="PTHR22600">
    <property type="entry name" value="BETA-HEXOSAMINIDASE"/>
    <property type="match status" value="1"/>
</dbReference>
<dbReference type="EC" id="3.2.1.52" evidence="3"/>
<evidence type="ECO:0000313" key="13">
    <source>
        <dbReference type="Proteomes" id="UP000050791"/>
    </source>
</evidence>
<evidence type="ECO:0000256" key="6">
    <source>
        <dbReference type="ARBA" id="ARBA00023180"/>
    </source>
</evidence>
<evidence type="ECO:0000259" key="12">
    <source>
        <dbReference type="Pfam" id="PF14845"/>
    </source>
</evidence>
<dbReference type="WBParaSite" id="SMTH1_5590.3">
    <property type="protein sequence ID" value="SMTH1_5590.3"/>
    <property type="gene ID" value="SMTH1_5590"/>
</dbReference>
<evidence type="ECO:0000256" key="4">
    <source>
        <dbReference type="ARBA" id="ARBA00022729"/>
    </source>
</evidence>
<evidence type="ECO:0000256" key="10">
    <source>
        <dbReference type="SAM" id="Phobius"/>
    </source>
</evidence>
<dbReference type="GO" id="GO:0004563">
    <property type="term" value="F:beta-N-acetylhexosaminidase activity"/>
    <property type="evidence" value="ECO:0007669"/>
    <property type="project" value="UniProtKB-EC"/>
</dbReference>
<feature type="region of interest" description="Disordered" evidence="9">
    <location>
        <begin position="188"/>
        <end position="231"/>
    </location>
</feature>
<dbReference type="PRINTS" id="PR00738">
    <property type="entry name" value="GLHYDRLASE20"/>
</dbReference>
<feature type="transmembrane region" description="Helical" evidence="10">
    <location>
        <begin position="780"/>
        <end position="802"/>
    </location>
</feature>
<proteinExistence type="inferred from homology"/>
<dbReference type="Pfam" id="PF14845">
    <property type="entry name" value="Glycohydro_20b2"/>
    <property type="match status" value="1"/>
</dbReference>
<dbReference type="PANTHER" id="PTHR22600:SF21">
    <property type="entry name" value="BETA-HEXOSAMINIDASE A"/>
    <property type="match status" value="1"/>
</dbReference>
<feature type="domain" description="Beta-hexosaminidase eukaryotic type N-terminal" evidence="12">
    <location>
        <begin position="112"/>
        <end position="317"/>
    </location>
</feature>
<keyword evidence="10" id="KW-0472">Membrane</keyword>
<keyword evidence="10" id="KW-0812">Transmembrane</keyword>
<dbReference type="InterPro" id="IPR025705">
    <property type="entry name" value="Beta_hexosaminidase_sua/sub"/>
</dbReference>
<dbReference type="GO" id="GO:0005975">
    <property type="term" value="P:carbohydrate metabolic process"/>
    <property type="evidence" value="ECO:0007669"/>
    <property type="project" value="InterPro"/>
</dbReference>
<evidence type="ECO:0000256" key="8">
    <source>
        <dbReference type="PIRSR" id="PIRSR625705-1"/>
    </source>
</evidence>
<dbReference type="GO" id="GO:0030203">
    <property type="term" value="P:glycosaminoglycan metabolic process"/>
    <property type="evidence" value="ECO:0007669"/>
    <property type="project" value="TreeGrafter"/>
</dbReference>
<evidence type="ECO:0000313" key="14">
    <source>
        <dbReference type="WBParaSite" id="SMTH1_5590.1"/>
    </source>
</evidence>
<dbReference type="WBParaSite" id="SMTH1_5590.2">
    <property type="protein sequence ID" value="SMTH1_5590.2"/>
    <property type="gene ID" value="SMTH1_5590"/>
</dbReference>
<dbReference type="GO" id="GO:0005764">
    <property type="term" value="C:lysosome"/>
    <property type="evidence" value="ECO:0007669"/>
    <property type="project" value="TreeGrafter"/>
</dbReference>
<name>A0AA85BIU9_9TREM</name>
<dbReference type="InterPro" id="IPR015883">
    <property type="entry name" value="Glyco_hydro_20_cat"/>
</dbReference>
<sequence length="806" mass="94435">MGHSNMFVSINADFMCRTPDTFLLRRPFLCLNFIIFAQVLASVVCTNMTDTNDTDYDRINDVTKALPDQQSSTHLELSSPNDIILENTWRYRSFPGIKIPVVRSPHPTFGSPWPLPWSWSSSSCYYNVDMQQFHFEFHTISNEILQSAVNRYTYMIRNKLGFSVYPKVWQHNEKSLFSHFSDNYQSTCENSPVKRNQDFRDSSWKKSSSSFRSNRHYSSSTNNNSHDTNLKTSNDISHNFISEQMSHLIRKYKLSEHSIRRRGIQNSALLHVINPDSKLPHVNMDESYILSVTENGIFIISNETWGALRGLETLSQLMWTTKDQSHVFVNRTYIVDYPRFKHRGLMIDTSRHFISKSVILLNLEAMSYNKLNVLHWHIVDDQSFPYQSDVYPELSAKGAYREDLVYTSNDIKEIVEFARFRGIRVIPEFDIPGHTRSLSLSHPEIMSQCQYDYKNLAYYGPLNPASNKTYELLENLFNEVFQLFLDDYIHLGGDEVETICWERDPEILQGVENHDQFNSIFWINYFWRCVQNLVTQIGKKNPQSKRNLILWEDVVEHVTDLKKSLFVQVWKSHPLSHLSKGFNIIYSSCWYLDLLNDIKRWTDFYLCDPSNDAPLETERQILGGEACMWSEYQSDYTVLTKIWPVTSAVAERLWSAKEINDLEFAGPRIEEQRCRLINRGIPAGVLLGPGYCDSTKQMTTWDINEIILDEHKNIKNIMKRMEPNNNNHDIYQNKNNDYRPINLWSDKDLFIGIFIGILITSLFRHRNFLPFRKAKCNLSVIRTVCLCIFIFVILIIFFNHMYSVFV</sequence>
<evidence type="ECO:0000313" key="15">
    <source>
        <dbReference type="WBParaSite" id="SMTH1_5590.2"/>
    </source>
</evidence>
<dbReference type="Gene3D" id="3.20.20.80">
    <property type="entry name" value="Glycosidases"/>
    <property type="match status" value="1"/>
</dbReference>
<evidence type="ECO:0000256" key="2">
    <source>
        <dbReference type="ARBA" id="ARBA00006285"/>
    </source>
</evidence>
<evidence type="ECO:0000256" key="9">
    <source>
        <dbReference type="SAM" id="MobiDB-lite"/>
    </source>
</evidence>
<dbReference type="InterPro" id="IPR017853">
    <property type="entry name" value="GH"/>
</dbReference>
<dbReference type="InterPro" id="IPR029019">
    <property type="entry name" value="HEX_eukaryotic_N"/>
</dbReference>
<dbReference type="WBParaSite" id="SMTH1_5590.4">
    <property type="protein sequence ID" value="SMTH1_5590.4"/>
    <property type="gene ID" value="SMTH1_5590"/>
</dbReference>
<keyword evidence="7" id="KW-0326">Glycosidase</keyword>
<keyword evidence="6" id="KW-0325">Glycoprotein</keyword>
<dbReference type="Gene3D" id="3.30.379.10">
    <property type="entry name" value="Chitobiase/beta-hexosaminidase domain 2-like"/>
    <property type="match status" value="2"/>
</dbReference>
<dbReference type="SUPFAM" id="SSF55545">
    <property type="entry name" value="beta-N-acetylhexosaminidase-like domain"/>
    <property type="match status" value="2"/>
</dbReference>
<dbReference type="Pfam" id="PF00728">
    <property type="entry name" value="Glyco_hydro_20"/>
    <property type="match status" value="1"/>
</dbReference>
<feature type="domain" description="Glycoside hydrolase family 20 catalytic" evidence="11">
    <location>
        <begin position="340"/>
        <end position="656"/>
    </location>
</feature>
<feature type="compositionally biased region" description="Basic and acidic residues" evidence="9">
    <location>
        <begin position="195"/>
        <end position="204"/>
    </location>
</feature>
<comment type="catalytic activity">
    <reaction evidence="1">
        <text>Hydrolysis of terminal non-reducing N-acetyl-D-hexosamine residues in N-acetyl-beta-D-hexosaminides.</text>
        <dbReference type="EC" id="3.2.1.52"/>
    </reaction>
</comment>
<dbReference type="InterPro" id="IPR029018">
    <property type="entry name" value="Hex-like_dom2"/>
</dbReference>
<keyword evidence="4" id="KW-0732">Signal</keyword>
<evidence type="ECO:0000256" key="1">
    <source>
        <dbReference type="ARBA" id="ARBA00001231"/>
    </source>
</evidence>
<evidence type="ECO:0000256" key="7">
    <source>
        <dbReference type="ARBA" id="ARBA00023295"/>
    </source>
</evidence>
<evidence type="ECO:0000256" key="5">
    <source>
        <dbReference type="ARBA" id="ARBA00022801"/>
    </source>
</evidence>
<dbReference type="Proteomes" id="UP000050791">
    <property type="component" value="Unassembled WGS sequence"/>
</dbReference>
<accession>A0AA85BIU9</accession>
<keyword evidence="10" id="KW-1133">Transmembrane helix</keyword>
<feature type="compositionally biased region" description="Low complexity" evidence="9">
    <location>
        <begin position="205"/>
        <end position="227"/>
    </location>
</feature>
<protein>
    <recommendedName>
        <fullName evidence="3">beta-N-acetylhexosaminidase</fullName>
        <ecNumber evidence="3">3.2.1.52</ecNumber>
    </recommendedName>
</protein>
<dbReference type="WBParaSite" id="SMTH1_5590.6">
    <property type="protein sequence ID" value="SMTH1_5590.6"/>
    <property type="gene ID" value="SMTH1_5590"/>
</dbReference>
<dbReference type="SUPFAM" id="SSF51445">
    <property type="entry name" value="(Trans)glycosidases"/>
    <property type="match status" value="1"/>
</dbReference>
<dbReference type="WBParaSite" id="SMTH1_5590.1">
    <property type="protein sequence ID" value="SMTH1_5590.1"/>
    <property type="gene ID" value="SMTH1_5590"/>
</dbReference>
<evidence type="ECO:0000259" key="11">
    <source>
        <dbReference type="Pfam" id="PF00728"/>
    </source>
</evidence>
<evidence type="ECO:0000313" key="16">
    <source>
        <dbReference type="WBParaSite" id="SMTH1_5590.4"/>
    </source>
</evidence>
<dbReference type="FunFam" id="3.20.20.80:FF:000063">
    <property type="entry name" value="Beta-hexosaminidase"/>
    <property type="match status" value="1"/>
</dbReference>
<dbReference type="GO" id="GO:0006689">
    <property type="term" value="P:ganglioside catabolic process"/>
    <property type="evidence" value="ECO:0007669"/>
    <property type="project" value="TreeGrafter"/>
</dbReference>
<reference evidence="14 15" key="1">
    <citation type="submission" date="2023-11" db="UniProtKB">
        <authorList>
            <consortium name="WormBaseParasite"/>
        </authorList>
    </citation>
    <scope>IDENTIFICATION</scope>
</reference>
<organism evidence="13 16">
    <name type="scientific">Schistosoma mattheei</name>
    <dbReference type="NCBI Taxonomy" id="31246"/>
    <lineage>
        <taxon>Eukaryota</taxon>
        <taxon>Metazoa</taxon>
        <taxon>Spiralia</taxon>
        <taxon>Lophotrochozoa</taxon>
        <taxon>Platyhelminthes</taxon>
        <taxon>Trematoda</taxon>
        <taxon>Digenea</taxon>
        <taxon>Strigeidida</taxon>
        <taxon>Schistosomatoidea</taxon>
        <taxon>Schistosomatidae</taxon>
        <taxon>Schistosoma</taxon>
    </lineage>
</organism>
<evidence type="ECO:0000256" key="3">
    <source>
        <dbReference type="ARBA" id="ARBA00012663"/>
    </source>
</evidence>
<dbReference type="GO" id="GO:0016020">
    <property type="term" value="C:membrane"/>
    <property type="evidence" value="ECO:0007669"/>
    <property type="project" value="TreeGrafter"/>
</dbReference>
<dbReference type="AlphaFoldDB" id="A0AA85BIU9"/>
<feature type="transmembrane region" description="Helical" evidence="10">
    <location>
        <begin position="749"/>
        <end position="768"/>
    </location>
</feature>
<comment type="similarity">
    <text evidence="2">Belongs to the glycosyl hydrolase 20 family.</text>
</comment>
<keyword evidence="5" id="KW-0378">Hydrolase</keyword>